<dbReference type="Proteomes" id="UP000289808">
    <property type="component" value="Unassembled WGS sequence"/>
</dbReference>
<proteinExistence type="predicted"/>
<feature type="coiled-coil region" evidence="1">
    <location>
        <begin position="269"/>
        <end position="324"/>
    </location>
</feature>
<name>A0A4Q0LWI2_9LACO</name>
<protein>
    <submittedName>
        <fullName evidence="2">Uncharacterized protein</fullName>
    </submittedName>
</protein>
<dbReference type="AlphaFoldDB" id="A0A4Q0LWI2"/>
<sequence>MAEDPNTGFKEKLKQTILTDAGRHIFLSVGNGVGTLVYTRAILSSQKPVNSSGQALDDEAIRQITSLPDDLKEGQLTLTPVTDDHFDVIADFNNKNQPADINFSCIGWYARVDSTNEQNQKVQGDEALIAITFTTNDHETLAAGSPDGLSTDVISAQLSMTIAEAANIDMTVNEVGYVTRAELNAWQTKVTADFNGKIEDNEKNTTITLRGKEPVKADGNHTFNLNTYTKEEIDQMVAGAGKGAGINTVQGVAPDNTGNVNLGTVFYLKSEVDQKFQAQQNTINDLNRKNGAKDTQIESLNNQLTGANNQINDLVNRVKKLEEGQAWLNQNAVIGKRFPAGQEAQAEQWENANPNGIAMIEK</sequence>
<evidence type="ECO:0000313" key="3">
    <source>
        <dbReference type="Proteomes" id="UP000289808"/>
    </source>
</evidence>
<dbReference type="RefSeq" id="WP_128734007.1">
    <property type="nucleotide sequence ID" value="NZ_CP114552.1"/>
</dbReference>
<accession>A0A4Q0LWI2</accession>
<gene>
    <name evidence="2" type="ORF">ERD32_02150</name>
</gene>
<evidence type="ECO:0000256" key="1">
    <source>
        <dbReference type="SAM" id="Coils"/>
    </source>
</evidence>
<comment type="caution">
    <text evidence="2">The sequence shown here is derived from an EMBL/GenBank/DDBJ whole genome shotgun (WGS) entry which is preliminary data.</text>
</comment>
<evidence type="ECO:0000313" key="2">
    <source>
        <dbReference type="EMBL" id="RXF59517.1"/>
    </source>
</evidence>
<reference evidence="2 3" key="1">
    <citation type="submission" date="2019-01" db="EMBL/GenBank/DDBJ databases">
        <title>The genome sequence of Lactobacillus crispatus L49.</title>
        <authorList>
            <person name="Zhong J."/>
            <person name="Zhang J."/>
        </authorList>
    </citation>
    <scope>NUCLEOTIDE SEQUENCE [LARGE SCALE GENOMIC DNA]</scope>
    <source>
        <strain evidence="2 3">L49</strain>
    </source>
</reference>
<organism evidence="2 3">
    <name type="scientific">Lactobacillus crispatus</name>
    <dbReference type="NCBI Taxonomy" id="47770"/>
    <lineage>
        <taxon>Bacteria</taxon>
        <taxon>Bacillati</taxon>
        <taxon>Bacillota</taxon>
        <taxon>Bacilli</taxon>
        <taxon>Lactobacillales</taxon>
        <taxon>Lactobacillaceae</taxon>
        <taxon>Lactobacillus</taxon>
    </lineage>
</organism>
<keyword evidence="1" id="KW-0175">Coiled coil</keyword>
<dbReference type="EMBL" id="SCLX01000007">
    <property type="protein sequence ID" value="RXF59517.1"/>
    <property type="molecule type" value="Genomic_DNA"/>
</dbReference>